<dbReference type="PANTHER" id="PTHR38598">
    <property type="entry name" value="INNER MEMBRANE PROTEIN YJCH"/>
    <property type="match status" value="1"/>
</dbReference>
<evidence type="ECO:0000313" key="4">
    <source>
        <dbReference type="Proteomes" id="UP000531950"/>
    </source>
</evidence>
<proteinExistence type="predicted"/>
<dbReference type="PANTHER" id="PTHR38598:SF1">
    <property type="entry name" value="INNER MEMBRANE PROTEIN YJCH"/>
    <property type="match status" value="1"/>
</dbReference>
<evidence type="ECO:0000313" key="3">
    <source>
        <dbReference type="EMBL" id="NWE13748.1"/>
    </source>
</evidence>
<keyword evidence="2" id="KW-1133">Transmembrane helix</keyword>
<feature type="compositionally biased region" description="Polar residues" evidence="1">
    <location>
        <begin position="14"/>
        <end position="24"/>
    </location>
</feature>
<evidence type="ECO:0000256" key="1">
    <source>
        <dbReference type="SAM" id="MobiDB-lite"/>
    </source>
</evidence>
<dbReference type="InterPro" id="IPR052959">
    <property type="entry name" value="Inner_membrane_assoc"/>
</dbReference>
<dbReference type="InterPro" id="IPR007436">
    <property type="entry name" value="DUF485"/>
</dbReference>
<feature type="region of interest" description="Disordered" evidence="1">
    <location>
        <begin position="1"/>
        <end position="24"/>
    </location>
</feature>
<accession>A0A7Y8EFK2</accession>
<protein>
    <submittedName>
        <fullName evidence="3">DUF485 domain-containing protein</fullName>
    </submittedName>
</protein>
<dbReference type="Pfam" id="PF04341">
    <property type="entry name" value="DUF485"/>
    <property type="match status" value="1"/>
</dbReference>
<dbReference type="EMBL" id="JACARG010000021">
    <property type="protein sequence ID" value="NWE13748.1"/>
    <property type="molecule type" value="Genomic_DNA"/>
</dbReference>
<dbReference type="Proteomes" id="UP000531950">
    <property type="component" value="Unassembled WGS sequence"/>
</dbReference>
<evidence type="ECO:0000256" key="2">
    <source>
        <dbReference type="SAM" id="Phobius"/>
    </source>
</evidence>
<feature type="transmembrane region" description="Helical" evidence="2">
    <location>
        <begin position="42"/>
        <end position="63"/>
    </location>
</feature>
<name>A0A7Y8EFK2_9PSED</name>
<feature type="transmembrane region" description="Helical" evidence="2">
    <location>
        <begin position="78"/>
        <end position="101"/>
    </location>
</feature>
<dbReference type="GO" id="GO:0005886">
    <property type="term" value="C:plasma membrane"/>
    <property type="evidence" value="ECO:0007669"/>
    <property type="project" value="TreeGrafter"/>
</dbReference>
<keyword evidence="2" id="KW-0472">Membrane</keyword>
<sequence length="120" mass="13838">MQPLYPQDGDPAVSANQVEGSTRSPILDSPDFRMLVKQRRRFSWRMSLLMLTVYFGFILSLAFMPERLGTPIFEGQPITWGIPVGFGMFAFTTLLVAIYVWRTTTCYDPKIKKIIRIFHT</sequence>
<organism evidence="3 4">
    <name type="scientific">Pseudomonas yamanorum</name>
    <dbReference type="NCBI Taxonomy" id="515393"/>
    <lineage>
        <taxon>Bacteria</taxon>
        <taxon>Pseudomonadati</taxon>
        <taxon>Pseudomonadota</taxon>
        <taxon>Gammaproteobacteria</taxon>
        <taxon>Pseudomonadales</taxon>
        <taxon>Pseudomonadaceae</taxon>
        <taxon>Pseudomonas</taxon>
    </lineage>
</organism>
<dbReference type="RefSeq" id="WP_177077743.1">
    <property type="nucleotide sequence ID" value="NZ_JACARG010000021.1"/>
</dbReference>
<gene>
    <name evidence="3" type="ORF">HX822_12445</name>
</gene>
<comment type="caution">
    <text evidence="3">The sequence shown here is derived from an EMBL/GenBank/DDBJ whole genome shotgun (WGS) entry which is preliminary data.</text>
</comment>
<dbReference type="AlphaFoldDB" id="A0A7Y8EFK2"/>
<reference evidence="3 4" key="1">
    <citation type="submission" date="2020-04" db="EMBL/GenBank/DDBJ databases">
        <title>Molecular characterization of pseudomonads from Agaricus bisporus reveal novel blotch 2 pathogens in Western Europe.</title>
        <authorList>
            <person name="Taparia T."/>
            <person name="Krijger M."/>
            <person name="Haynes E."/>
            <person name="Elpinstone J.G."/>
            <person name="Noble R."/>
            <person name="Van Der Wolf J."/>
        </authorList>
    </citation>
    <scope>NUCLEOTIDE SEQUENCE [LARGE SCALE GENOMIC DNA]</scope>
    <source>
        <strain evidence="3 4">IPO3782</strain>
    </source>
</reference>
<keyword evidence="2" id="KW-0812">Transmembrane</keyword>